<evidence type="ECO:0000256" key="2">
    <source>
        <dbReference type="ARBA" id="ARBA00023015"/>
    </source>
</evidence>
<gene>
    <name evidence="7" type="ORF">D0Y65_027088</name>
</gene>
<evidence type="ECO:0000256" key="5">
    <source>
        <dbReference type="SAM" id="MobiDB-lite"/>
    </source>
</evidence>
<dbReference type="Gramene" id="XM_028326999.1">
    <property type="protein sequence ID" value="XP_028182800.1"/>
    <property type="gene ID" value="LOC114369750"/>
</dbReference>
<feature type="region of interest" description="Disordered" evidence="5">
    <location>
        <begin position="1"/>
        <end position="31"/>
    </location>
</feature>
<dbReference type="Pfam" id="PF26576">
    <property type="entry name" value="IBH1_N"/>
    <property type="match status" value="1"/>
</dbReference>
<dbReference type="SUPFAM" id="SSF47459">
    <property type="entry name" value="HLH, helix-loop-helix DNA-binding domain"/>
    <property type="match status" value="1"/>
</dbReference>
<reference evidence="7 8" key="1">
    <citation type="submission" date="2018-09" db="EMBL/GenBank/DDBJ databases">
        <title>A high-quality reference genome of wild soybean provides a powerful tool to mine soybean genomes.</title>
        <authorList>
            <person name="Xie M."/>
            <person name="Chung C.Y.L."/>
            <person name="Li M.-W."/>
            <person name="Wong F.-L."/>
            <person name="Chan T.-F."/>
            <person name="Lam H.-M."/>
        </authorList>
    </citation>
    <scope>NUCLEOTIDE SEQUENCE [LARGE SCALE GENOMIC DNA]</scope>
    <source>
        <strain evidence="8">cv. W05</strain>
        <tissue evidence="7">Hypocotyl of etiolated seedlings</tissue>
    </source>
</reference>
<dbReference type="PROSITE" id="PS50888">
    <property type="entry name" value="BHLH"/>
    <property type="match status" value="1"/>
</dbReference>
<proteinExistence type="predicted"/>
<dbReference type="InterPro" id="IPR059002">
    <property type="entry name" value="IBH1_N"/>
</dbReference>
<comment type="caution">
    <text evidence="7">The sequence shown here is derived from an EMBL/GenBank/DDBJ whole genome shotgun (WGS) entry which is preliminary data.</text>
</comment>
<dbReference type="AlphaFoldDB" id="A0A445IML1"/>
<dbReference type="CDD" id="cd11444">
    <property type="entry name" value="bHLH_AtIBH1_like"/>
    <property type="match status" value="1"/>
</dbReference>
<keyword evidence="4" id="KW-0539">Nucleus</keyword>
<feature type="domain" description="BHLH" evidence="6">
    <location>
        <begin position="122"/>
        <end position="171"/>
    </location>
</feature>
<comment type="subcellular location">
    <subcellularLocation>
        <location evidence="1">Nucleus</location>
    </subcellularLocation>
</comment>
<dbReference type="GO" id="GO:0006355">
    <property type="term" value="P:regulation of DNA-templated transcription"/>
    <property type="evidence" value="ECO:0007669"/>
    <property type="project" value="InterPro"/>
</dbReference>
<dbReference type="InterPro" id="IPR044549">
    <property type="entry name" value="bHLH_AtIBH1-like"/>
</dbReference>
<dbReference type="InterPro" id="IPR011598">
    <property type="entry name" value="bHLH_dom"/>
</dbReference>
<dbReference type="EMBL" id="QZWG01000010">
    <property type="protein sequence ID" value="RZB87271.1"/>
    <property type="molecule type" value="Genomic_DNA"/>
</dbReference>
<sequence>MASFDPNVDSSNSDTLRESNHKKRRKIGDHAAGDLDFAAAVPWRSDVEQRIYSRRLVEALRRTPSSATKPRAAGQVRETADRVLAATARGRTRWSRAILKRWRKLRMQHKKAKAASSNNGLKRTRIGNGERRNRLPAVQKKARVLSRLVPGCRKVSFPNLLEEATDYISALEMQVRAMTALAELLAGAAPANLAGSALS</sequence>
<dbReference type="GO" id="GO:0000976">
    <property type="term" value="F:transcription cis-regulatory region binding"/>
    <property type="evidence" value="ECO:0007669"/>
    <property type="project" value="UniProtKB-ARBA"/>
</dbReference>
<evidence type="ECO:0000313" key="7">
    <source>
        <dbReference type="EMBL" id="RZB87271.1"/>
    </source>
</evidence>
<keyword evidence="2" id="KW-0805">Transcription regulation</keyword>
<evidence type="ECO:0000256" key="4">
    <source>
        <dbReference type="ARBA" id="ARBA00023242"/>
    </source>
</evidence>
<name>A0A445IML1_GLYSO</name>
<keyword evidence="8" id="KW-1185">Reference proteome</keyword>
<evidence type="ECO:0000313" key="8">
    <source>
        <dbReference type="Proteomes" id="UP000289340"/>
    </source>
</evidence>
<dbReference type="SMR" id="A0A445IML1"/>
<dbReference type="GO" id="GO:0046983">
    <property type="term" value="F:protein dimerization activity"/>
    <property type="evidence" value="ECO:0007669"/>
    <property type="project" value="InterPro"/>
</dbReference>
<dbReference type="Proteomes" id="UP000289340">
    <property type="component" value="Chromosome 10"/>
</dbReference>
<protein>
    <submittedName>
        <fullName evidence="7">Transcription factor bHLH149</fullName>
    </submittedName>
</protein>
<accession>A0A445IML1</accession>
<dbReference type="PANTHER" id="PTHR33124:SF46">
    <property type="entry name" value="TRANSCRIPTION FACTOR BHLH150"/>
    <property type="match status" value="1"/>
</dbReference>
<evidence type="ECO:0000256" key="3">
    <source>
        <dbReference type="ARBA" id="ARBA00023163"/>
    </source>
</evidence>
<dbReference type="InterPro" id="IPR036638">
    <property type="entry name" value="HLH_DNA-bd_sf"/>
</dbReference>
<dbReference type="GO" id="GO:0005634">
    <property type="term" value="C:nucleus"/>
    <property type="evidence" value="ECO:0007669"/>
    <property type="project" value="UniProtKB-SubCell"/>
</dbReference>
<dbReference type="PANTHER" id="PTHR33124">
    <property type="entry name" value="TRANSCRIPTION FACTOR IBH1-LIKE 1"/>
    <property type="match status" value="1"/>
</dbReference>
<keyword evidence="3" id="KW-0804">Transcription</keyword>
<dbReference type="InterPro" id="IPR044660">
    <property type="entry name" value="IBH1-like"/>
</dbReference>
<evidence type="ECO:0000259" key="6">
    <source>
        <dbReference type="PROSITE" id="PS50888"/>
    </source>
</evidence>
<evidence type="ECO:0000256" key="1">
    <source>
        <dbReference type="ARBA" id="ARBA00004123"/>
    </source>
</evidence>
<organism evidence="7 8">
    <name type="scientific">Glycine soja</name>
    <name type="common">Wild soybean</name>
    <dbReference type="NCBI Taxonomy" id="3848"/>
    <lineage>
        <taxon>Eukaryota</taxon>
        <taxon>Viridiplantae</taxon>
        <taxon>Streptophyta</taxon>
        <taxon>Embryophyta</taxon>
        <taxon>Tracheophyta</taxon>
        <taxon>Spermatophyta</taxon>
        <taxon>Magnoliopsida</taxon>
        <taxon>eudicotyledons</taxon>
        <taxon>Gunneridae</taxon>
        <taxon>Pentapetalae</taxon>
        <taxon>rosids</taxon>
        <taxon>fabids</taxon>
        <taxon>Fabales</taxon>
        <taxon>Fabaceae</taxon>
        <taxon>Papilionoideae</taxon>
        <taxon>50 kb inversion clade</taxon>
        <taxon>NPAAA clade</taxon>
        <taxon>indigoferoid/millettioid clade</taxon>
        <taxon>Phaseoleae</taxon>
        <taxon>Glycine</taxon>
        <taxon>Glycine subgen. Soja</taxon>
    </lineage>
</organism>